<feature type="repeat" description="WD" evidence="3">
    <location>
        <begin position="351"/>
        <end position="392"/>
    </location>
</feature>
<evidence type="ECO:0000256" key="2">
    <source>
        <dbReference type="ARBA" id="ARBA00022737"/>
    </source>
</evidence>
<keyword evidence="1 3" id="KW-0853">WD repeat</keyword>
<keyword evidence="6" id="KW-1185">Reference proteome</keyword>
<dbReference type="STRING" id="930990.A0A067MXD8"/>
<accession>A0A067MXD8</accession>
<feature type="compositionally biased region" description="Acidic residues" evidence="4">
    <location>
        <begin position="20"/>
        <end position="66"/>
    </location>
</feature>
<evidence type="ECO:0000256" key="4">
    <source>
        <dbReference type="SAM" id="MobiDB-lite"/>
    </source>
</evidence>
<dbReference type="SMART" id="SM00320">
    <property type="entry name" value="WD40"/>
    <property type="match status" value="6"/>
</dbReference>
<dbReference type="InterPro" id="IPR001680">
    <property type="entry name" value="WD40_rpt"/>
</dbReference>
<sequence>MDDSDEYDDEEGSAGPDLFLEGDGDAYDDIDYEPDIEIADDEDDVDYEYSEIDASYDDEDEDEDDDELLDFRRARGWFPAETVEPQPIGVELLQGGEFGRVGIFSNIQQRRTSLHSVLERRKMSVRMTPKECVVRPLVPNSYGSVVATHTSNIYAGQYSADSSFFYTCSQDFRLHVYDTTSSSKLQPKGSSGNLRSGLYQTTMKVMKTIRGVTGNWTITDSHLSPDNERIIYATITPTVHMAKTTDSDEEQVPIDFADNRSVYDSRFGIWSCRFSADGNEIIAGGKRHIFVYDLLAMRRSVKIVAHQDDVNSCCWADPASGNVLISASDDSFLKIWDRRSLGSSAKPAGVLVGHTEGITHVSSKGDGRYVISNGKDQTLRLWDIRKMMSSQDFSSLPNASYRIPHYDYRHSLFPEPLYKAHPNDNSVMKFTGHAVYRTLIRCYFSPTETTGGSYIYSGSSDGKIHVWSLDGRIVQVINRAHTLPISFDPSDENPSPDRYKGPHYRLACVRDVSWHSREPVLMSCAWDDYSEYSTVARHEWKGFGKNGMTLEDVVEREIQSS</sequence>
<feature type="compositionally biased region" description="Acidic residues" evidence="4">
    <location>
        <begin position="1"/>
        <end position="12"/>
    </location>
</feature>
<dbReference type="InterPro" id="IPR020472">
    <property type="entry name" value="WD40_PAC1"/>
</dbReference>
<evidence type="ECO:0000256" key="3">
    <source>
        <dbReference type="PROSITE-ProRule" id="PRU00221"/>
    </source>
</evidence>
<organism evidence="5 6">
    <name type="scientific">Botryobasidium botryosum (strain FD-172 SS1)</name>
    <dbReference type="NCBI Taxonomy" id="930990"/>
    <lineage>
        <taxon>Eukaryota</taxon>
        <taxon>Fungi</taxon>
        <taxon>Dikarya</taxon>
        <taxon>Basidiomycota</taxon>
        <taxon>Agaricomycotina</taxon>
        <taxon>Agaricomycetes</taxon>
        <taxon>Cantharellales</taxon>
        <taxon>Botryobasidiaceae</taxon>
        <taxon>Botryobasidium</taxon>
    </lineage>
</organism>
<dbReference type="InterPro" id="IPR015943">
    <property type="entry name" value="WD40/YVTN_repeat-like_dom_sf"/>
</dbReference>
<dbReference type="EMBL" id="KL198018">
    <property type="protein sequence ID" value="KDQ20274.1"/>
    <property type="molecule type" value="Genomic_DNA"/>
</dbReference>
<feature type="repeat" description="WD" evidence="3">
    <location>
        <begin position="303"/>
        <end position="337"/>
    </location>
</feature>
<evidence type="ECO:0000313" key="5">
    <source>
        <dbReference type="EMBL" id="KDQ20274.1"/>
    </source>
</evidence>
<dbReference type="Gene3D" id="2.130.10.10">
    <property type="entry name" value="YVTN repeat-like/Quinoprotein amine dehydrogenase"/>
    <property type="match status" value="2"/>
</dbReference>
<proteinExistence type="predicted"/>
<dbReference type="HOGENOM" id="CLU_014280_2_0_1"/>
<reference evidence="6" key="1">
    <citation type="journal article" date="2014" name="Proc. Natl. Acad. Sci. U.S.A.">
        <title>Extensive sampling of basidiomycete genomes demonstrates inadequacy of the white-rot/brown-rot paradigm for wood decay fungi.</title>
        <authorList>
            <person name="Riley R."/>
            <person name="Salamov A.A."/>
            <person name="Brown D.W."/>
            <person name="Nagy L.G."/>
            <person name="Floudas D."/>
            <person name="Held B.W."/>
            <person name="Levasseur A."/>
            <person name="Lombard V."/>
            <person name="Morin E."/>
            <person name="Otillar R."/>
            <person name="Lindquist E.A."/>
            <person name="Sun H."/>
            <person name="LaButti K.M."/>
            <person name="Schmutz J."/>
            <person name="Jabbour D."/>
            <person name="Luo H."/>
            <person name="Baker S.E."/>
            <person name="Pisabarro A.G."/>
            <person name="Walton J.D."/>
            <person name="Blanchette R.A."/>
            <person name="Henrissat B."/>
            <person name="Martin F."/>
            <person name="Cullen D."/>
            <person name="Hibbett D.S."/>
            <person name="Grigoriev I.V."/>
        </authorList>
    </citation>
    <scope>NUCLEOTIDE SEQUENCE [LARGE SCALE GENOMIC DNA]</scope>
    <source>
        <strain evidence="6">FD-172 SS1</strain>
    </source>
</reference>
<dbReference type="SUPFAM" id="SSF50978">
    <property type="entry name" value="WD40 repeat-like"/>
    <property type="match status" value="1"/>
</dbReference>
<dbReference type="GO" id="GO:0080008">
    <property type="term" value="C:Cul4-RING E3 ubiquitin ligase complex"/>
    <property type="evidence" value="ECO:0007669"/>
    <property type="project" value="TreeGrafter"/>
</dbReference>
<dbReference type="PANTHER" id="PTHR19847">
    <property type="entry name" value="DDB1- AND CUL4-ASSOCIATED FACTOR 11"/>
    <property type="match status" value="1"/>
</dbReference>
<feature type="region of interest" description="Disordered" evidence="4">
    <location>
        <begin position="1"/>
        <end position="66"/>
    </location>
</feature>
<dbReference type="Pfam" id="PF00400">
    <property type="entry name" value="WD40"/>
    <property type="match status" value="5"/>
</dbReference>
<gene>
    <name evidence="5" type="ORF">BOTBODRAFT_27695</name>
</gene>
<name>A0A067MXD8_BOTB1</name>
<dbReference type="PROSITE" id="PS50294">
    <property type="entry name" value="WD_REPEATS_REGION"/>
    <property type="match status" value="2"/>
</dbReference>
<dbReference type="InParanoid" id="A0A067MXD8"/>
<dbReference type="Proteomes" id="UP000027195">
    <property type="component" value="Unassembled WGS sequence"/>
</dbReference>
<evidence type="ECO:0000256" key="1">
    <source>
        <dbReference type="ARBA" id="ARBA00022574"/>
    </source>
</evidence>
<protein>
    <submittedName>
        <fullName evidence="5">Uncharacterized protein</fullName>
    </submittedName>
</protein>
<evidence type="ECO:0000313" key="6">
    <source>
        <dbReference type="Proteomes" id="UP000027195"/>
    </source>
</evidence>
<dbReference type="GO" id="GO:0043161">
    <property type="term" value="P:proteasome-mediated ubiquitin-dependent protein catabolic process"/>
    <property type="evidence" value="ECO:0007669"/>
    <property type="project" value="TreeGrafter"/>
</dbReference>
<dbReference type="InterPro" id="IPR036322">
    <property type="entry name" value="WD40_repeat_dom_sf"/>
</dbReference>
<dbReference type="PROSITE" id="PS50082">
    <property type="entry name" value="WD_REPEATS_2"/>
    <property type="match status" value="2"/>
</dbReference>
<dbReference type="PANTHER" id="PTHR19847:SF7">
    <property type="entry name" value="DDB1- AND CUL4-ASSOCIATED FACTOR 11"/>
    <property type="match status" value="1"/>
</dbReference>
<dbReference type="InterPro" id="IPR051859">
    <property type="entry name" value="DCAF"/>
</dbReference>
<dbReference type="PRINTS" id="PR00320">
    <property type="entry name" value="GPROTEINBRPT"/>
</dbReference>
<dbReference type="OrthoDB" id="63070at2759"/>
<dbReference type="AlphaFoldDB" id="A0A067MXD8"/>
<keyword evidence="2" id="KW-0677">Repeat</keyword>